<comment type="subcellular location">
    <subcellularLocation>
        <location evidence="1">Cytoplasm</location>
        <location evidence="1">Cytoskeleton</location>
        <location evidence="1">Cilium axoneme</location>
    </subcellularLocation>
</comment>
<evidence type="ECO:0000256" key="2">
    <source>
        <dbReference type="ARBA" id="ARBA00022490"/>
    </source>
</evidence>
<dbReference type="Pfam" id="PF14892">
    <property type="entry name" value="PIRC1_2"/>
    <property type="match status" value="1"/>
</dbReference>
<reference evidence="7" key="1">
    <citation type="submission" date="2025-08" db="UniProtKB">
        <authorList>
            <consortium name="Ensembl"/>
        </authorList>
    </citation>
    <scope>IDENTIFICATION</scope>
</reference>
<dbReference type="PANTHER" id="PTHR20899:SF1">
    <property type="entry name" value="PIERCER OF MICROTUBULE WALL 1 PROTEIN"/>
    <property type="match status" value="1"/>
</dbReference>
<keyword evidence="2" id="KW-0963">Cytoplasm</keyword>
<dbReference type="PANTHER" id="PTHR20899">
    <property type="entry name" value="PIERCE HOMOLOG"/>
    <property type="match status" value="1"/>
</dbReference>
<evidence type="ECO:0000313" key="8">
    <source>
        <dbReference type="Proteomes" id="UP000694425"/>
    </source>
</evidence>
<keyword evidence="3" id="KW-0206">Cytoskeleton</keyword>
<sequence length="133" mass="14729">MSWGGLEQGRLSRAPPERTCTAAWPPCGLPSRAPGCFSPARTKKAVSVYRTSNEAYGSRAPTVHEMPKVFYPNSSKFSRQLAAGGMFRNNTLNVYMEKSIVTGPDNYITPYDRFNFHPSYNGSKPSICDWPAS</sequence>
<comment type="similarity">
    <text evidence="5">Belongs to the PIERCE1 family.</text>
</comment>
<evidence type="ECO:0000256" key="1">
    <source>
        <dbReference type="ARBA" id="ARBA00004430"/>
    </source>
</evidence>
<comment type="subunit">
    <text evidence="6">Microtubule inner protein component of sperm flagellar doublet microtubules. Interacts with CFAP53, ODAD1 and ODAD3; the interactions link the outer dynein arms docking complex (ODA-DC) to the internal microtubule inner proteins (MIP) in cilium axoneme.</text>
</comment>
<evidence type="ECO:0000256" key="5">
    <source>
        <dbReference type="ARBA" id="ARBA00038014"/>
    </source>
</evidence>
<organism evidence="7 8">
    <name type="scientific">Neovison vison</name>
    <name type="common">American mink</name>
    <name type="synonym">Mustela vison</name>
    <dbReference type="NCBI Taxonomy" id="452646"/>
    <lineage>
        <taxon>Eukaryota</taxon>
        <taxon>Metazoa</taxon>
        <taxon>Chordata</taxon>
        <taxon>Craniata</taxon>
        <taxon>Vertebrata</taxon>
        <taxon>Euteleostomi</taxon>
        <taxon>Mammalia</taxon>
        <taxon>Eutheria</taxon>
        <taxon>Laurasiatheria</taxon>
        <taxon>Carnivora</taxon>
        <taxon>Caniformia</taxon>
        <taxon>Musteloidea</taxon>
        <taxon>Mustelidae</taxon>
        <taxon>Mustelinae</taxon>
        <taxon>Neogale</taxon>
    </lineage>
</organism>
<keyword evidence="8" id="KW-1185">Reference proteome</keyword>
<evidence type="ECO:0000256" key="6">
    <source>
        <dbReference type="ARBA" id="ARBA00046397"/>
    </source>
</evidence>
<protein>
    <submittedName>
        <fullName evidence="7">Piercer of microtubule wall 1</fullName>
    </submittedName>
</protein>
<reference evidence="7" key="2">
    <citation type="submission" date="2025-09" db="UniProtKB">
        <authorList>
            <consortium name="Ensembl"/>
        </authorList>
    </citation>
    <scope>IDENTIFICATION</scope>
</reference>
<evidence type="ECO:0000313" key="7">
    <source>
        <dbReference type="Ensembl" id="ENSNVIP00000022644.1"/>
    </source>
</evidence>
<dbReference type="Proteomes" id="UP000694425">
    <property type="component" value="Unplaced"/>
</dbReference>
<evidence type="ECO:0000256" key="4">
    <source>
        <dbReference type="ARBA" id="ARBA00023273"/>
    </source>
</evidence>
<name>A0A8C7BU01_NEOVI</name>
<dbReference type="GO" id="GO:0005879">
    <property type="term" value="C:axonemal microtubule"/>
    <property type="evidence" value="ECO:0007669"/>
    <property type="project" value="Ensembl"/>
</dbReference>
<dbReference type="GO" id="GO:0035082">
    <property type="term" value="P:axoneme assembly"/>
    <property type="evidence" value="ECO:0007669"/>
    <property type="project" value="InterPro"/>
</dbReference>
<keyword evidence="4" id="KW-0966">Cell projection</keyword>
<dbReference type="AlphaFoldDB" id="A0A8C7BU01"/>
<evidence type="ECO:0000256" key="3">
    <source>
        <dbReference type="ARBA" id="ARBA00023212"/>
    </source>
</evidence>
<proteinExistence type="inferred from homology"/>
<accession>A0A8C7BU01</accession>
<dbReference type="InterPro" id="IPR026507">
    <property type="entry name" value="PIRC1/2"/>
</dbReference>
<dbReference type="Ensembl" id="ENSNVIT00000026343.1">
    <property type="protein sequence ID" value="ENSNVIP00000022644.1"/>
    <property type="gene ID" value="ENSNVIG00000017623.1"/>
</dbReference>
<dbReference type="GeneTree" id="ENSGT00940000154745"/>